<evidence type="ECO:0000256" key="2">
    <source>
        <dbReference type="ARBA" id="ARBA00022559"/>
    </source>
</evidence>
<dbReference type="InterPro" id="IPR036249">
    <property type="entry name" value="Thioredoxin-like_sf"/>
</dbReference>
<comment type="similarity">
    <text evidence="8">Belongs to the peroxiredoxin family. BCP/PrxQ subfamily.</text>
</comment>
<keyword evidence="4" id="KW-0560">Oxidoreductase</keyword>
<dbReference type="InterPro" id="IPR050924">
    <property type="entry name" value="Peroxiredoxin_BCP/PrxQ"/>
</dbReference>
<dbReference type="PANTHER" id="PTHR42801">
    <property type="entry name" value="THIOREDOXIN-DEPENDENT PEROXIDE REDUCTASE"/>
    <property type="match status" value="1"/>
</dbReference>
<evidence type="ECO:0000256" key="7">
    <source>
        <dbReference type="ARBA" id="ARBA00032824"/>
    </source>
</evidence>
<evidence type="ECO:0000313" key="11">
    <source>
        <dbReference type="EMBL" id="KZV99391.1"/>
    </source>
</evidence>
<dbReference type="PROSITE" id="PS51352">
    <property type="entry name" value="THIOREDOXIN_2"/>
    <property type="match status" value="1"/>
</dbReference>
<evidence type="ECO:0000256" key="9">
    <source>
        <dbReference type="ARBA" id="ARBA00049091"/>
    </source>
</evidence>
<dbReference type="CDD" id="cd03017">
    <property type="entry name" value="PRX_BCP"/>
    <property type="match status" value="1"/>
</dbReference>
<dbReference type="SUPFAM" id="SSF52833">
    <property type="entry name" value="Thioredoxin-like"/>
    <property type="match status" value="1"/>
</dbReference>
<dbReference type="PANTHER" id="PTHR42801:SF4">
    <property type="entry name" value="AHPC_TSA FAMILY PROTEIN"/>
    <property type="match status" value="1"/>
</dbReference>
<evidence type="ECO:0000256" key="1">
    <source>
        <dbReference type="ARBA" id="ARBA00013017"/>
    </source>
</evidence>
<keyword evidence="12" id="KW-1185">Reference proteome</keyword>
<evidence type="ECO:0000256" key="4">
    <source>
        <dbReference type="ARBA" id="ARBA00023002"/>
    </source>
</evidence>
<dbReference type="InParanoid" id="A0A165MK78"/>
<feature type="domain" description="Thioredoxin" evidence="10">
    <location>
        <begin position="5"/>
        <end position="158"/>
    </location>
</feature>
<dbReference type="InterPro" id="IPR000866">
    <property type="entry name" value="AhpC/TSA"/>
</dbReference>
<organism evidence="11 12">
    <name type="scientific">Exidia glandulosa HHB12029</name>
    <dbReference type="NCBI Taxonomy" id="1314781"/>
    <lineage>
        <taxon>Eukaryota</taxon>
        <taxon>Fungi</taxon>
        <taxon>Dikarya</taxon>
        <taxon>Basidiomycota</taxon>
        <taxon>Agaricomycotina</taxon>
        <taxon>Agaricomycetes</taxon>
        <taxon>Auriculariales</taxon>
        <taxon>Exidiaceae</taxon>
        <taxon>Exidia</taxon>
    </lineage>
</organism>
<dbReference type="GO" id="GO:0045454">
    <property type="term" value="P:cell redox homeostasis"/>
    <property type="evidence" value="ECO:0007669"/>
    <property type="project" value="TreeGrafter"/>
</dbReference>
<dbReference type="AlphaFoldDB" id="A0A165MK78"/>
<comment type="catalytic activity">
    <reaction evidence="9">
        <text>a hydroperoxide + [thioredoxin]-dithiol = an alcohol + [thioredoxin]-disulfide + H2O</text>
        <dbReference type="Rhea" id="RHEA:62620"/>
        <dbReference type="Rhea" id="RHEA-COMP:10698"/>
        <dbReference type="Rhea" id="RHEA-COMP:10700"/>
        <dbReference type="ChEBI" id="CHEBI:15377"/>
        <dbReference type="ChEBI" id="CHEBI:29950"/>
        <dbReference type="ChEBI" id="CHEBI:30879"/>
        <dbReference type="ChEBI" id="CHEBI:35924"/>
        <dbReference type="ChEBI" id="CHEBI:50058"/>
        <dbReference type="EC" id="1.11.1.24"/>
    </reaction>
</comment>
<dbReference type="GO" id="GO:0008379">
    <property type="term" value="F:thioredoxin peroxidase activity"/>
    <property type="evidence" value="ECO:0007669"/>
    <property type="project" value="TreeGrafter"/>
</dbReference>
<dbReference type="FunCoup" id="A0A165MK78">
    <property type="interactions" value="254"/>
</dbReference>
<accession>A0A165MK78</accession>
<name>A0A165MK78_EXIGL</name>
<dbReference type="GO" id="GO:0034599">
    <property type="term" value="P:cellular response to oxidative stress"/>
    <property type="evidence" value="ECO:0007669"/>
    <property type="project" value="TreeGrafter"/>
</dbReference>
<dbReference type="OrthoDB" id="338622at2759"/>
<keyword evidence="3" id="KW-0049">Antioxidant</keyword>
<dbReference type="EC" id="1.11.1.24" evidence="1"/>
<reference evidence="11 12" key="1">
    <citation type="journal article" date="2016" name="Mol. Biol. Evol.">
        <title>Comparative Genomics of Early-Diverging Mushroom-Forming Fungi Provides Insights into the Origins of Lignocellulose Decay Capabilities.</title>
        <authorList>
            <person name="Nagy L.G."/>
            <person name="Riley R."/>
            <person name="Tritt A."/>
            <person name="Adam C."/>
            <person name="Daum C."/>
            <person name="Floudas D."/>
            <person name="Sun H."/>
            <person name="Yadav J.S."/>
            <person name="Pangilinan J."/>
            <person name="Larsson K.H."/>
            <person name="Matsuura K."/>
            <person name="Barry K."/>
            <person name="Labutti K."/>
            <person name="Kuo R."/>
            <person name="Ohm R.A."/>
            <person name="Bhattacharya S.S."/>
            <person name="Shirouzu T."/>
            <person name="Yoshinaga Y."/>
            <person name="Martin F.M."/>
            <person name="Grigoriev I.V."/>
            <person name="Hibbett D.S."/>
        </authorList>
    </citation>
    <scope>NUCLEOTIDE SEQUENCE [LARGE SCALE GENOMIC DNA]</scope>
    <source>
        <strain evidence="11 12">HHB12029</strain>
    </source>
</reference>
<keyword evidence="6" id="KW-0676">Redox-active center</keyword>
<evidence type="ECO:0000313" key="12">
    <source>
        <dbReference type="Proteomes" id="UP000077266"/>
    </source>
</evidence>
<dbReference type="EMBL" id="KV425910">
    <property type="protein sequence ID" value="KZV99391.1"/>
    <property type="molecule type" value="Genomic_DNA"/>
</dbReference>
<proteinExistence type="inferred from homology"/>
<dbReference type="Pfam" id="PF00578">
    <property type="entry name" value="AhpC-TSA"/>
    <property type="match status" value="1"/>
</dbReference>
<evidence type="ECO:0000259" key="10">
    <source>
        <dbReference type="PROSITE" id="PS51352"/>
    </source>
</evidence>
<dbReference type="Proteomes" id="UP000077266">
    <property type="component" value="Unassembled WGS sequence"/>
</dbReference>
<keyword evidence="2" id="KW-0575">Peroxidase</keyword>
<sequence length="178" mass="18849">MAPHPLLNKKAPSVTLKDAAGNDYSIEPGSKGVPLVVFFYPASGTYGCTREACEFRDAITANDHFKRSGVQVVGVSGDPIAKQKKFVDDHKLGYPILSDAAGDARKAYSVPKGFFGLTDGRVTFCIDKDGVVNEVHDSVVNFSMHSKAVDKWLAKIGVAEPTPTSTAPPPEATAAPTA</sequence>
<dbReference type="InterPro" id="IPR013766">
    <property type="entry name" value="Thioredoxin_domain"/>
</dbReference>
<protein>
    <recommendedName>
        <fullName evidence="1">thioredoxin-dependent peroxiredoxin</fullName>
        <ecNumber evidence="1">1.11.1.24</ecNumber>
    </recommendedName>
    <alternativeName>
        <fullName evidence="7">Thioredoxin peroxidase</fullName>
    </alternativeName>
</protein>
<dbReference type="Gene3D" id="3.40.30.10">
    <property type="entry name" value="Glutaredoxin"/>
    <property type="match status" value="1"/>
</dbReference>
<keyword evidence="5" id="KW-1015">Disulfide bond</keyword>
<evidence type="ECO:0000256" key="3">
    <source>
        <dbReference type="ARBA" id="ARBA00022862"/>
    </source>
</evidence>
<dbReference type="GO" id="GO:0005737">
    <property type="term" value="C:cytoplasm"/>
    <property type="evidence" value="ECO:0007669"/>
    <property type="project" value="TreeGrafter"/>
</dbReference>
<evidence type="ECO:0000256" key="5">
    <source>
        <dbReference type="ARBA" id="ARBA00023157"/>
    </source>
</evidence>
<evidence type="ECO:0000256" key="8">
    <source>
        <dbReference type="ARBA" id="ARBA00038489"/>
    </source>
</evidence>
<gene>
    <name evidence="11" type="ORF">EXIGLDRAFT_725350</name>
</gene>
<evidence type="ECO:0000256" key="6">
    <source>
        <dbReference type="ARBA" id="ARBA00023284"/>
    </source>
</evidence>
<dbReference type="STRING" id="1314781.A0A165MK78"/>